<reference evidence="3" key="1">
    <citation type="submission" date="2022-07" db="EMBL/GenBank/DDBJ databases">
        <title>Phylogenomic reconstructions and comparative analyses of Kickxellomycotina fungi.</title>
        <authorList>
            <person name="Reynolds N.K."/>
            <person name="Stajich J.E."/>
            <person name="Barry K."/>
            <person name="Grigoriev I.V."/>
            <person name="Crous P."/>
            <person name="Smith M.E."/>
        </authorList>
    </citation>
    <scope>NUCLEOTIDE SEQUENCE</scope>
    <source>
        <strain evidence="3">RSA 567</strain>
    </source>
</reference>
<feature type="region of interest" description="Disordered" evidence="1">
    <location>
        <begin position="344"/>
        <end position="381"/>
    </location>
</feature>
<dbReference type="InterPro" id="IPR036638">
    <property type="entry name" value="HLH_DNA-bd_sf"/>
</dbReference>
<dbReference type="Proteomes" id="UP001151582">
    <property type="component" value="Unassembled WGS sequence"/>
</dbReference>
<feature type="compositionally biased region" description="Polar residues" evidence="1">
    <location>
        <begin position="536"/>
        <end position="546"/>
    </location>
</feature>
<evidence type="ECO:0000313" key="4">
    <source>
        <dbReference type="Proteomes" id="UP001151582"/>
    </source>
</evidence>
<keyword evidence="4" id="KW-1185">Reference proteome</keyword>
<accession>A0A9W8E6F5</accession>
<name>A0A9W8E6F5_9FUNG</name>
<gene>
    <name evidence="3" type="ORF">H4R34_005189</name>
</gene>
<evidence type="ECO:0000313" key="3">
    <source>
        <dbReference type="EMBL" id="KAJ1973101.1"/>
    </source>
</evidence>
<organism evidence="3 4">
    <name type="scientific">Dimargaris verticillata</name>
    <dbReference type="NCBI Taxonomy" id="2761393"/>
    <lineage>
        <taxon>Eukaryota</taxon>
        <taxon>Fungi</taxon>
        <taxon>Fungi incertae sedis</taxon>
        <taxon>Zoopagomycota</taxon>
        <taxon>Kickxellomycotina</taxon>
        <taxon>Dimargaritomycetes</taxon>
        <taxon>Dimargaritales</taxon>
        <taxon>Dimargaritaceae</taxon>
        <taxon>Dimargaris</taxon>
    </lineage>
</organism>
<comment type="caution">
    <text evidence="3">The sequence shown here is derived from an EMBL/GenBank/DDBJ whole genome shotgun (WGS) entry which is preliminary data.</text>
</comment>
<dbReference type="OrthoDB" id="5778525at2759"/>
<dbReference type="SUPFAM" id="SSF47459">
    <property type="entry name" value="HLH, helix-loop-helix DNA-binding domain"/>
    <property type="match status" value="1"/>
</dbReference>
<evidence type="ECO:0000259" key="2">
    <source>
        <dbReference type="PROSITE" id="PS50888"/>
    </source>
</evidence>
<feature type="region of interest" description="Disordered" evidence="1">
    <location>
        <begin position="528"/>
        <end position="548"/>
    </location>
</feature>
<dbReference type="EMBL" id="JANBQB010000892">
    <property type="protein sequence ID" value="KAJ1973101.1"/>
    <property type="molecule type" value="Genomic_DNA"/>
</dbReference>
<evidence type="ECO:0000256" key="1">
    <source>
        <dbReference type="SAM" id="MobiDB-lite"/>
    </source>
</evidence>
<dbReference type="GO" id="GO:0046983">
    <property type="term" value="F:protein dimerization activity"/>
    <property type="evidence" value="ECO:0007669"/>
    <property type="project" value="InterPro"/>
</dbReference>
<dbReference type="Pfam" id="PF00010">
    <property type="entry name" value="HLH"/>
    <property type="match status" value="1"/>
</dbReference>
<dbReference type="SMART" id="SM00353">
    <property type="entry name" value="HLH"/>
    <property type="match status" value="1"/>
</dbReference>
<dbReference type="InterPro" id="IPR011598">
    <property type="entry name" value="bHLH_dom"/>
</dbReference>
<dbReference type="Gene3D" id="4.10.280.10">
    <property type="entry name" value="Helix-loop-helix DNA-binding domain"/>
    <property type="match status" value="1"/>
</dbReference>
<protein>
    <recommendedName>
        <fullName evidence="2">BHLH domain-containing protein</fullName>
    </recommendedName>
</protein>
<dbReference type="PROSITE" id="PS50888">
    <property type="entry name" value="BHLH"/>
    <property type="match status" value="1"/>
</dbReference>
<feature type="region of interest" description="Disordered" evidence="1">
    <location>
        <begin position="310"/>
        <end position="332"/>
    </location>
</feature>
<dbReference type="AlphaFoldDB" id="A0A9W8E6F5"/>
<feature type="domain" description="BHLH" evidence="2">
    <location>
        <begin position="545"/>
        <end position="601"/>
    </location>
</feature>
<sequence length="625" mass="66371">MAANANQVANKEAQMAHMLASLPQTPGTPSSYASMDYSSGGGYAFNALYPTSSALGLVTPATGQPFNLVSPIRSEFDANHYAFTLTPGALNHTQDPALLAAGLVSPISPFHADGRFNHMATAANGGAAMDPTLYACPQLSGQAWDASMLFTNPMASNVYGFTSAMDGPKSHLNGAAHTAMYAPQDMHMPTAMLPYLSATPTTKGPMSCSAAQTPLSQMQTPSDTANSVPHTGLALNHAGHTPLHGRAAKRTVSDGEAYWAGLALQSSGTKDMTSTKTPVRQRVVSYQGVPTKDTFGPVPATSLLLSAVSSKATKRANPRPKEAKKVTQPNATSSKVMTITLRSPQKAQGSAGHPTPAVDADKCSTSPMHSPTLKRKRSHNAKTPLVLSESISLTAARERHPRGSGAMYATGASVPYLATAASQDNSEFGLHAPLTKRTKHQHTTPVTSLGNQTSIPTLSLPLAHNAQSAVEQSPDQLETQLQQVHPLGNTHTVDQTLVATGSPAVRSIPRGRNALGLHMSTPPKQAINRTMRKSPHSGSKGTSTLRNLKHKVAEQKRRDAMKDAFERLKKILPAQIMEADDGRELARPVLLGRVVDYLENLTHEVQGLRRHHPQYAIPDGLLDGF</sequence>
<proteinExistence type="predicted"/>